<keyword evidence="3" id="KW-0677">Repeat</keyword>
<dbReference type="PROSITE" id="PS01187">
    <property type="entry name" value="EGF_CA"/>
    <property type="match status" value="3"/>
</dbReference>
<keyword evidence="4" id="KW-0829">Tyrosine-protein kinase</keyword>
<dbReference type="SMART" id="SM00179">
    <property type="entry name" value="EGF_CA"/>
    <property type="match status" value="11"/>
</dbReference>
<organism evidence="10 11">
    <name type="scientific">Hydra vulgaris</name>
    <name type="common">Hydra</name>
    <name type="synonym">Hydra attenuata</name>
    <dbReference type="NCBI Taxonomy" id="6087"/>
    <lineage>
        <taxon>Eukaryota</taxon>
        <taxon>Metazoa</taxon>
        <taxon>Cnidaria</taxon>
        <taxon>Hydrozoa</taxon>
        <taxon>Hydroidolina</taxon>
        <taxon>Anthoathecata</taxon>
        <taxon>Aplanulata</taxon>
        <taxon>Hydridae</taxon>
        <taxon>Hydra</taxon>
    </lineage>
</organism>
<keyword evidence="2 6" id="KW-0245">EGF-like domain</keyword>
<dbReference type="InterPro" id="IPR009030">
    <property type="entry name" value="Growth_fac_rcpt_cys_sf"/>
</dbReference>
<evidence type="ECO:0000256" key="7">
    <source>
        <dbReference type="SAM" id="Phobius"/>
    </source>
</evidence>
<dbReference type="Gene3D" id="3.30.200.20">
    <property type="entry name" value="Phosphorylase Kinase, domain 1"/>
    <property type="match status" value="1"/>
</dbReference>
<comment type="caution">
    <text evidence="6">Lacks conserved residue(s) required for the propagation of feature annotation.</text>
</comment>
<dbReference type="CDD" id="cd00054">
    <property type="entry name" value="EGF_CA"/>
    <property type="match status" value="9"/>
</dbReference>
<dbReference type="PANTHER" id="PTHR24416">
    <property type="entry name" value="TYROSINE-PROTEIN KINASE RECEPTOR"/>
    <property type="match status" value="1"/>
</dbReference>
<dbReference type="RefSeq" id="XP_065657434.1">
    <property type="nucleotide sequence ID" value="XM_065801362.1"/>
</dbReference>
<dbReference type="Gene3D" id="1.10.510.10">
    <property type="entry name" value="Transferase(Phosphotransferase) domain 1"/>
    <property type="match status" value="1"/>
</dbReference>
<dbReference type="SUPFAM" id="SSF57184">
    <property type="entry name" value="Growth factor receptor domain"/>
    <property type="match status" value="4"/>
</dbReference>
<comment type="subcellular location">
    <subcellularLocation>
        <location evidence="1">Membrane</location>
        <topology evidence="1">Single-pass type I membrane protein</topology>
    </subcellularLocation>
</comment>
<sequence>MYFNKKIQCTIVVWLLKVWHISVPGFSLLLDTEDLVEGLSIFQTDYPGLSKLQTDYPRLLKLLTNYQGLSKFLKDNQAPSGFKTDCQWPFGLKAECQRLYEVPDKIKGLFRILEKLFADIDNCASLSPSCTSNQGLCKYKEGTNFCSCESGWKVSEDNGSCVDINECFNLKKPCPGNTFCENTIGSYSCTCGSGLILGKDKASCVDIDECKAFSCPCSNDEECVNLPGGYSCNCKNGFRKEQNICVARCNKTCDIATSKCILADGLESCQCNAGYSKIYTNNDDILCVPNCSQICDAVKAQCIVEHGVALCKCKVEYGIGSGLASDGNNSCSHYIIGNKPTVIQKGNFIALIPELPREYLVSFDIYPNAFTSGWHNVVLFTDDSNTIKSNNGVLGIWFHVNGNGELYISPHLYGNSNGFVSKSLGLNMWSSIEISQVLNGSVYDYTVKINKKIVFSQTKQSVQSFKFVRVFASSSSNNAQDGLIKNFYFITNNQNTNYNPIVIPLKDSSFDNIWTNYNQLMYLKIDKNARQIKPIYGDLDKHKEAQGFWFSLPSKIVVVIDNLHKNVNMVLSAVGYAVKGCILLIRFDKYKKEPIKLKSGVFYDFKLHYGINDLDFARFNLNIESSDCNFTKVYLFSANIAFEDINECTSLVPPCSWSNGVCENTYGSYLCKCANGWKIEGKSCLDIDECTAATFPCPLNNGMCENTMGSYICKCESGWMLNGNICIDINECNATTSLCSWGNGLCQNTNGSFFCSYLKEFQNNSSFAYALVEDATPLFKGNGIALIPKLNREFLLTFNIFLNKINGWRSVICFSLDSGNCELLVFSIQVDPDGSLVFIKKGHDHYNKFKHPISERKWINIEINQFSTIRKHQYKYTIKINKIDVLSVIIQNKHEYDNIRVLASDSFHDAQDCLIEKFYFINGKTYNELYLVVILPKGLNLKNAWIPDDGLYWSRFQNINEKFIEKVAILDYNVLGFWATKNERLEVFIDPLWINLASISFNFRLSIISYALRPSNLSVNYIMDADQTIFYSKNIELINNSFVTSEIVLTFDQYKEIILFDIGFYRVNNNPIYLISVNASLEDINECNDTSPCPWTSSECENTFGSYLCKCKIGFLINKENDSCFDINECNDTSRCPWTNSECENTFGSYLCKCKIGFLISKENDSCVDINECNDTSPCPWTSSECENTFGSYLCKCKIGFLINKENDSCFDINECNDTSRCPWTNSECENTFGSYLCKCKIGFLISKENDSCVDINECHNKTQCPWTNAVCLNTYGSYLCKCENGWKLGEDNASCIDRTHSVSASVFKVDVSILVPVLLILIILVVVIVLWIQKRKEFQPVWLNQDPNALDIYLDYQKLKTDEWEILPSNIIFGKKIGEGAFGNVFIAKITAKTFAKTNHLNQLFDDLCDIKEDSTINVAVKLLKDGASDLEYNDFVKEITLMKGIGYHKNIVNMIGCCTFGKYLCLVNEFMENGDLLHFLRNTRIKFISLNDDIEAQVRFIYTHTNPLLLEKTKLMQNEIALMDMEPIKSSDLLSFAWQIASGMEYLSCIKLVHRDLAARNILVGAKKNLKISDFGLTCKLNDEANYTGKTNRRLPIKWMSVEAIFYRLFTTFSDVWSYGVVLFEIVTLGGTPYSTISNGELLPLLKSGYRMERPDNCSQTVYDIMLRCWNQDPLMRPTFTELRELFEKIMSHGDRYVSLDIDKESAYYNTNSSSSSDKIDESKQEEVLLVVKPVEEFKNIDSHVYSIDDEQHKICFSYMLTRTTEQPKKIVIKNLNDLVLELRN</sequence>
<dbReference type="PRINTS" id="PR00109">
    <property type="entry name" value="TYRKINASE"/>
</dbReference>
<dbReference type="CDD" id="cd00192">
    <property type="entry name" value="PTKc"/>
    <property type="match status" value="1"/>
</dbReference>
<dbReference type="PANTHER" id="PTHR24416:SF583">
    <property type="entry name" value="RECEPTOR PROTEIN-TYROSINE KINASE"/>
    <property type="match status" value="1"/>
</dbReference>
<dbReference type="GeneID" id="136082347"/>
<keyword evidence="10" id="KW-1185">Reference proteome</keyword>
<dbReference type="InterPro" id="IPR000719">
    <property type="entry name" value="Prot_kinase_dom"/>
</dbReference>
<dbReference type="Proteomes" id="UP001652625">
    <property type="component" value="Chromosome 07"/>
</dbReference>
<dbReference type="Gene3D" id="2.10.25.10">
    <property type="entry name" value="Laminin"/>
    <property type="match status" value="11"/>
</dbReference>
<dbReference type="PROSITE" id="PS01186">
    <property type="entry name" value="EGF_2"/>
    <property type="match status" value="8"/>
</dbReference>
<dbReference type="InterPro" id="IPR001245">
    <property type="entry name" value="Ser-Thr/Tyr_kinase_cat_dom"/>
</dbReference>
<feature type="domain" description="Protein kinase" evidence="8">
    <location>
        <begin position="1372"/>
        <end position="1693"/>
    </location>
</feature>
<dbReference type="SUPFAM" id="SSF56112">
    <property type="entry name" value="Protein kinase-like (PK-like)"/>
    <property type="match status" value="1"/>
</dbReference>
<keyword evidence="5" id="KW-1015">Disulfide bond</keyword>
<keyword evidence="4" id="KW-0808">Transferase</keyword>
<dbReference type="InterPro" id="IPR011009">
    <property type="entry name" value="Kinase-like_dom_sf"/>
</dbReference>
<feature type="domain" description="EGF-like" evidence="9">
    <location>
        <begin position="644"/>
        <end position="685"/>
    </location>
</feature>
<dbReference type="Pfam" id="PF07645">
    <property type="entry name" value="EGF_CA"/>
    <property type="match status" value="11"/>
</dbReference>
<dbReference type="Pfam" id="PF07714">
    <property type="entry name" value="PK_Tyr_Ser-Thr"/>
    <property type="match status" value="1"/>
</dbReference>
<dbReference type="InterPro" id="IPR000152">
    <property type="entry name" value="EGF-type_Asp/Asn_hydroxyl_site"/>
</dbReference>
<dbReference type="InterPro" id="IPR049883">
    <property type="entry name" value="NOTCH1_EGF-like"/>
</dbReference>
<dbReference type="PROSITE" id="PS50011">
    <property type="entry name" value="PROTEIN_KINASE_DOM"/>
    <property type="match status" value="1"/>
</dbReference>
<evidence type="ECO:0000313" key="11">
    <source>
        <dbReference type="RefSeq" id="XP_065657434.1"/>
    </source>
</evidence>
<dbReference type="InterPro" id="IPR018097">
    <property type="entry name" value="EGF_Ca-bd_CS"/>
</dbReference>
<keyword evidence="7" id="KW-0472">Membrane</keyword>
<dbReference type="PROSITE" id="PS00010">
    <property type="entry name" value="ASX_HYDROXYL"/>
    <property type="match status" value="5"/>
</dbReference>
<evidence type="ECO:0000256" key="2">
    <source>
        <dbReference type="ARBA" id="ARBA00022536"/>
    </source>
</evidence>
<evidence type="ECO:0000256" key="6">
    <source>
        <dbReference type="PROSITE-ProRule" id="PRU00076"/>
    </source>
</evidence>
<evidence type="ECO:0000256" key="1">
    <source>
        <dbReference type="ARBA" id="ARBA00004479"/>
    </source>
</evidence>
<feature type="domain" description="EGF-like" evidence="9">
    <location>
        <begin position="163"/>
        <end position="205"/>
    </location>
</feature>
<evidence type="ECO:0000259" key="9">
    <source>
        <dbReference type="PROSITE" id="PS50026"/>
    </source>
</evidence>
<gene>
    <name evidence="11" type="primary">LOC136082347</name>
</gene>
<reference evidence="11" key="1">
    <citation type="submission" date="2025-08" db="UniProtKB">
        <authorList>
            <consortium name="RefSeq"/>
        </authorList>
    </citation>
    <scope>IDENTIFICATION</scope>
</reference>
<dbReference type="InterPro" id="IPR050122">
    <property type="entry name" value="RTK"/>
</dbReference>
<dbReference type="PROSITE" id="PS00109">
    <property type="entry name" value="PROTEIN_KINASE_TYR"/>
    <property type="match status" value="1"/>
</dbReference>
<evidence type="ECO:0000259" key="8">
    <source>
        <dbReference type="PROSITE" id="PS50011"/>
    </source>
</evidence>
<evidence type="ECO:0000256" key="5">
    <source>
        <dbReference type="ARBA" id="ARBA00023157"/>
    </source>
</evidence>
<proteinExistence type="predicted"/>
<name>A0ABM4C752_HYDVU</name>
<feature type="domain" description="EGF-like" evidence="9">
    <location>
        <begin position="686"/>
        <end position="727"/>
    </location>
</feature>
<feature type="domain" description="EGF-like" evidence="9">
    <location>
        <begin position="206"/>
        <end position="246"/>
    </location>
</feature>
<feature type="transmembrane region" description="Helical" evidence="7">
    <location>
        <begin position="1314"/>
        <end position="1333"/>
    </location>
</feature>
<evidence type="ECO:0000256" key="4">
    <source>
        <dbReference type="ARBA" id="ARBA00023137"/>
    </source>
</evidence>
<dbReference type="InterPro" id="IPR008266">
    <property type="entry name" value="Tyr_kinase_AS"/>
</dbReference>
<dbReference type="PROSITE" id="PS50026">
    <property type="entry name" value="EGF_3"/>
    <property type="match status" value="4"/>
</dbReference>
<evidence type="ECO:0000256" key="3">
    <source>
        <dbReference type="ARBA" id="ARBA00022737"/>
    </source>
</evidence>
<accession>A0ABM4C752</accession>
<dbReference type="InterPro" id="IPR000742">
    <property type="entry name" value="EGF"/>
</dbReference>
<dbReference type="SMART" id="SM00181">
    <property type="entry name" value="EGF"/>
    <property type="match status" value="13"/>
</dbReference>
<keyword evidence="7" id="KW-0812">Transmembrane</keyword>
<keyword evidence="4" id="KW-0418">Kinase</keyword>
<dbReference type="InterPro" id="IPR020635">
    <property type="entry name" value="Tyr_kinase_cat_dom"/>
</dbReference>
<dbReference type="InterPro" id="IPR001881">
    <property type="entry name" value="EGF-like_Ca-bd_dom"/>
</dbReference>
<protein>
    <submittedName>
        <fullName evidence="11">Uncharacterized protein LOC136082347 isoform X1</fullName>
    </submittedName>
</protein>
<evidence type="ECO:0000313" key="10">
    <source>
        <dbReference type="Proteomes" id="UP001652625"/>
    </source>
</evidence>
<keyword evidence="7" id="KW-1133">Transmembrane helix</keyword>
<dbReference type="SMART" id="SM00219">
    <property type="entry name" value="TyrKc"/>
    <property type="match status" value="1"/>
</dbReference>